<dbReference type="Proteomes" id="UP000805193">
    <property type="component" value="Unassembled WGS sequence"/>
</dbReference>
<accession>A0AC60NSD2</accession>
<protein>
    <submittedName>
        <fullName evidence="1">Uncharacterized protein</fullName>
    </submittedName>
</protein>
<proteinExistence type="predicted"/>
<evidence type="ECO:0000313" key="2">
    <source>
        <dbReference type="Proteomes" id="UP000805193"/>
    </source>
</evidence>
<evidence type="ECO:0000313" key="1">
    <source>
        <dbReference type="EMBL" id="KAG0410043.1"/>
    </source>
</evidence>
<gene>
    <name evidence="1" type="ORF">HPB47_012838</name>
</gene>
<name>A0AC60NSD2_IXOPE</name>
<comment type="caution">
    <text evidence="1">The sequence shown here is derived from an EMBL/GenBank/DDBJ whole genome shotgun (WGS) entry which is preliminary data.</text>
</comment>
<dbReference type="EMBL" id="JABSTQ010011561">
    <property type="protein sequence ID" value="KAG0410043.1"/>
    <property type="molecule type" value="Genomic_DNA"/>
</dbReference>
<feature type="non-terminal residue" evidence="1">
    <location>
        <position position="325"/>
    </location>
</feature>
<reference evidence="1 2" key="1">
    <citation type="journal article" date="2020" name="Cell">
        <title>Large-Scale Comparative Analyses of Tick Genomes Elucidate Their Genetic Diversity and Vector Capacities.</title>
        <authorList>
            <consortium name="Tick Genome and Microbiome Consortium (TIGMIC)"/>
            <person name="Jia N."/>
            <person name="Wang J."/>
            <person name="Shi W."/>
            <person name="Du L."/>
            <person name="Sun Y."/>
            <person name="Zhan W."/>
            <person name="Jiang J.F."/>
            <person name="Wang Q."/>
            <person name="Zhang B."/>
            <person name="Ji P."/>
            <person name="Bell-Sakyi L."/>
            <person name="Cui X.M."/>
            <person name="Yuan T.T."/>
            <person name="Jiang B.G."/>
            <person name="Yang W.F."/>
            <person name="Lam T.T."/>
            <person name="Chang Q.C."/>
            <person name="Ding S.J."/>
            <person name="Wang X.J."/>
            <person name="Zhu J.G."/>
            <person name="Ruan X.D."/>
            <person name="Zhao L."/>
            <person name="Wei J.T."/>
            <person name="Ye R.Z."/>
            <person name="Que T.C."/>
            <person name="Du C.H."/>
            <person name="Zhou Y.H."/>
            <person name="Cheng J.X."/>
            <person name="Dai P.F."/>
            <person name="Guo W.B."/>
            <person name="Han X.H."/>
            <person name="Huang E.J."/>
            <person name="Li L.F."/>
            <person name="Wei W."/>
            <person name="Gao Y.C."/>
            <person name="Liu J.Z."/>
            <person name="Shao H.Z."/>
            <person name="Wang X."/>
            <person name="Wang C.C."/>
            <person name="Yang T.C."/>
            <person name="Huo Q.B."/>
            <person name="Li W."/>
            <person name="Chen H.Y."/>
            <person name="Chen S.E."/>
            <person name="Zhou L.G."/>
            <person name="Ni X.B."/>
            <person name="Tian J.H."/>
            <person name="Sheng Y."/>
            <person name="Liu T."/>
            <person name="Pan Y.S."/>
            <person name="Xia L.Y."/>
            <person name="Li J."/>
            <person name="Zhao F."/>
            <person name="Cao W.C."/>
        </authorList>
    </citation>
    <scope>NUCLEOTIDE SEQUENCE [LARGE SCALE GENOMIC DNA]</scope>
    <source>
        <strain evidence="1">Iper-2018</strain>
    </source>
</reference>
<sequence>MELKQRDNSADDSGVAAYETEQLSQLCVIVLTTTKSVVVVASEACEGLTQRIASAVVIVCLVLFALHSGLVQPNYRYGGDTVLLETTDPIKSQSWNIFFLETSGRGNLTGRMSCAVESAALHHPEWTVSLLTAENSEKPRSPSPFFDLLRGIPNVDIRSIKPSEVLEGTPLSSWDFSGALRSSPHRAVHLADVLRLAVVYKYGGVYLDLDIVVLRSLEDLHNCVSQTPTQEQDMTANGFLIFDRHHPFLEDCMHRVPPRYKPQQWASIGPTLLKEAILSRCKAKSIREVVLNGSCPGVRVLPFSLFLPIYYKEWKDFFDPSKSAH</sequence>
<keyword evidence="2" id="KW-1185">Reference proteome</keyword>
<organism evidence="1 2">
    <name type="scientific">Ixodes persulcatus</name>
    <name type="common">Taiga tick</name>
    <dbReference type="NCBI Taxonomy" id="34615"/>
    <lineage>
        <taxon>Eukaryota</taxon>
        <taxon>Metazoa</taxon>
        <taxon>Ecdysozoa</taxon>
        <taxon>Arthropoda</taxon>
        <taxon>Chelicerata</taxon>
        <taxon>Arachnida</taxon>
        <taxon>Acari</taxon>
        <taxon>Parasitiformes</taxon>
        <taxon>Ixodida</taxon>
        <taxon>Ixodoidea</taxon>
        <taxon>Ixodidae</taxon>
        <taxon>Ixodinae</taxon>
        <taxon>Ixodes</taxon>
    </lineage>
</organism>